<dbReference type="GO" id="GO:0005737">
    <property type="term" value="C:cytoplasm"/>
    <property type="evidence" value="ECO:0007669"/>
    <property type="project" value="TreeGrafter"/>
</dbReference>
<dbReference type="PANTHER" id="PTHR45640">
    <property type="entry name" value="HEAT SHOCK PROTEIN HSP-12.2-RELATED"/>
    <property type="match status" value="1"/>
</dbReference>
<feature type="region of interest" description="Disordered" evidence="4">
    <location>
        <begin position="71"/>
        <end position="139"/>
    </location>
</feature>
<accession>A0A8S1FAN3</accession>
<dbReference type="GO" id="GO:0042026">
    <property type="term" value="P:protein refolding"/>
    <property type="evidence" value="ECO:0007669"/>
    <property type="project" value="TreeGrafter"/>
</dbReference>
<dbReference type="Gene3D" id="2.60.40.790">
    <property type="match status" value="1"/>
</dbReference>
<dbReference type="Pfam" id="PF00011">
    <property type="entry name" value="HSP20"/>
    <property type="match status" value="1"/>
</dbReference>
<dbReference type="InterPro" id="IPR001436">
    <property type="entry name" value="Alpha-crystallin/sHSP_animal"/>
</dbReference>
<dbReference type="PRINTS" id="PR00299">
    <property type="entry name" value="ACRYSTALLIN"/>
</dbReference>
<dbReference type="EMBL" id="CADEPM010000009">
    <property type="protein sequence ID" value="CAB3409616.1"/>
    <property type="molecule type" value="Genomic_DNA"/>
</dbReference>
<evidence type="ECO:0000256" key="4">
    <source>
        <dbReference type="SAM" id="MobiDB-lite"/>
    </source>
</evidence>
<dbReference type="Proteomes" id="UP000494206">
    <property type="component" value="Unassembled WGS sequence"/>
</dbReference>
<evidence type="ECO:0000256" key="1">
    <source>
        <dbReference type="ARBA" id="ARBA00023016"/>
    </source>
</evidence>
<keyword evidence="7" id="KW-1185">Reference proteome</keyword>
<dbReference type="CDD" id="cd06526">
    <property type="entry name" value="metazoan_ACD"/>
    <property type="match status" value="1"/>
</dbReference>
<reference evidence="6 7" key="1">
    <citation type="submission" date="2020-04" db="EMBL/GenBank/DDBJ databases">
        <authorList>
            <person name="Laetsch R D."/>
            <person name="Stevens L."/>
            <person name="Kumar S."/>
            <person name="Blaxter L. M."/>
        </authorList>
    </citation>
    <scope>NUCLEOTIDE SEQUENCE [LARGE SCALE GENOMIC DNA]</scope>
</reference>
<comment type="caution">
    <text evidence="6">The sequence shown here is derived from an EMBL/GenBank/DDBJ whole genome shotgun (WGS) entry which is preliminary data.</text>
</comment>
<name>A0A8S1FAN3_9PELO</name>
<proteinExistence type="inferred from homology"/>
<dbReference type="GO" id="GO:0005634">
    <property type="term" value="C:nucleus"/>
    <property type="evidence" value="ECO:0007669"/>
    <property type="project" value="TreeGrafter"/>
</dbReference>
<protein>
    <recommendedName>
        <fullName evidence="5">SHSP domain-containing protein</fullName>
    </recommendedName>
</protein>
<feature type="domain" description="SHSP" evidence="5">
    <location>
        <begin position="204"/>
        <end position="313"/>
    </location>
</feature>
<evidence type="ECO:0000256" key="3">
    <source>
        <dbReference type="RuleBase" id="RU003616"/>
    </source>
</evidence>
<dbReference type="InterPro" id="IPR002068">
    <property type="entry name" value="A-crystallin/Hsp20_dom"/>
</dbReference>
<dbReference type="GO" id="GO:0009408">
    <property type="term" value="P:response to heat"/>
    <property type="evidence" value="ECO:0007669"/>
    <property type="project" value="TreeGrafter"/>
</dbReference>
<dbReference type="GO" id="GO:0051082">
    <property type="term" value="F:unfolded protein binding"/>
    <property type="evidence" value="ECO:0007669"/>
    <property type="project" value="TreeGrafter"/>
</dbReference>
<keyword evidence="1" id="KW-0346">Stress response</keyword>
<dbReference type="OrthoDB" id="1431247at2759"/>
<comment type="similarity">
    <text evidence="2 3">Belongs to the small heat shock protein (HSP20) family.</text>
</comment>
<evidence type="ECO:0000313" key="6">
    <source>
        <dbReference type="EMBL" id="CAB3409616.1"/>
    </source>
</evidence>
<sequence>MPYEEFDTTLKDIDEKELEKIRDEEGVKHLSKRTCSDPAFPVLGNVHGLQHMKMSEQTYYYSRYTSNTKPASYTSLTSPLTSSQFRTPNRSSSDRRFSDENDVDSPHVFGDIPKPPTGSSEKMTHRERFGPPPSLLRNNMATFNSSSSYNRTYEKKVIEEGAPRVRVTTQTHAAPIGGVIPDISSLHQNMLSHFPNLSVSPSAVNFANAAGCVTSLRTTDTSFNATLDVSMYDSDTLKVSVVDQFIVIEGSHGEKEDTFGTIERTFKRKFALPKNIPAKSVTSQLTADGMLTIEAKAPEPKLDGARAIPIKVVTTANGGASGDQK</sequence>
<dbReference type="PANTHER" id="PTHR45640:SF13">
    <property type="entry name" value="HEAT SHOCK PROTEIN 22-RELATED"/>
    <property type="match status" value="1"/>
</dbReference>
<gene>
    <name evidence="6" type="ORF">CBOVIS_LOCUS11249</name>
</gene>
<dbReference type="SUPFAM" id="SSF49764">
    <property type="entry name" value="HSP20-like chaperones"/>
    <property type="match status" value="1"/>
</dbReference>
<evidence type="ECO:0000259" key="5">
    <source>
        <dbReference type="PROSITE" id="PS01031"/>
    </source>
</evidence>
<evidence type="ECO:0000256" key="2">
    <source>
        <dbReference type="PROSITE-ProRule" id="PRU00285"/>
    </source>
</evidence>
<organism evidence="6 7">
    <name type="scientific">Caenorhabditis bovis</name>
    <dbReference type="NCBI Taxonomy" id="2654633"/>
    <lineage>
        <taxon>Eukaryota</taxon>
        <taxon>Metazoa</taxon>
        <taxon>Ecdysozoa</taxon>
        <taxon>Nematoda</taxon>
        <taxon>Chromadorea</taxon>
        <taxon>Rhabditida</taxon>
        <taxon>Rhabditina</taxon>
        <taxon>Rhabditomorpha</taxon>
        <taxon>Rhabditoidea</taxon>
        <taxon>Rhabditidae</taxon>
        <taxon>Peloderinae</taxon>
        <taxon>Caenorhabditis</taxon>
    </lineage>
</organism>
<evidence type="ECO:0000313" key="7">
    <source>
        <dbReference type="Proteomes" id="UP000494206"/>
    </source>
</evidence>
<feature type="compositionally biased region" description="Low complexity" evidence="4">
    <location>
        <begin position="72"/>
        <end position="83"/>
    </location>
</feature>
<dbReference type="PROSITE" id="PS01031">
    <property type="entry name" value="SHSP"/>
    <property type="match status" value="1"/>
</dbReference>
<dbReference type="AlphaFoldDB" id="A0A8S1FAN3"/>
<dbReference type="InterPro" id="IPR008978">
    <property type="entry name" value="HSP20-like_chaperone"/>
</dbReference>